<evidence type="ECO:0000256" key="7">
    <source>
        <dbReference type="SAM" id="MobiDB-lite"/>
    </source>
</evidence>
<evidence type="ECO:0000256" key="4">
    <source>
        <dbReference type="ARBA" id="ARBA00022840"/>
    </source>
</evidence>
<keyword evidence="6" id="KW-0539">Nucleus</keyword>
<keyword evidence="5" id="KW-0234">DNA repair</keyword>
<feature type="compositionally biased region" description="Acidic residues" evidence="7">
    <location>
        <begin position="492"/>
        <end position="518"/>
    </location>
</feature>
<feature type="region of interest" description="Disordered" evidence="7">
    <location>
        <begin position="439"/>
        <end position="519"/>
    </location>
</feature>
<name>A0A1B1DUR6_9APIC</name>
<dbReference type="GO" id="GO:0000707">
    <property type="term" value="P:meiotic DNA recombinase assembly"/>
    <property type="evidence" value="ECO:0007669"/>
    <property type="project" value="TreeGrafter"/>
</dbReference>
<evidence type="ECO:0000256" key="3">
    <source>
        <dbReference type="ARBA" id="ARBA00022763"/>
    </source>
</evidence>
<evidence type="ECO:0000256" key="5">
    <source>
        <dbReference type="ARBA" id="ARBA00023204"/>
    </source>
</evidence>
<dbReference type="InterPro" id="IPR027417">
    <property type="entry name" value="P-loop_NTPase"/>
</dbReference>
<dbReference type="AlphaFoldDB" id="A0A1B1DUR6"/>
<keyword evidence="9" id="KW-1185">Reference proteome</keyword>
<dbReference type="GO" id="GO:0008821">
    <property type="term" value="F:crossover junction DNA endonuclease activity"/>
    <property type="evidence" value="ECO:0007669"/>
    <property type="project" value="TreeGrafter"/>
</dbReference>
<dbReference type="KEGG" id="pcot:PCOAH_00006690"/>
<gene>
    <name evidence="8" type="ORF">PCOAH_00006690</name>
</gene>
<dbReference type="OrthoDB" id="377144at2759"/>
<evidence type="ECO:0000313" key="9">
    <source>
        <dbReference type="Proteomes" id="UP000092716"/>
    </source>
</evidence>
<reference evidence="9" key="1">
    <citation type="submission" date="2016-06" db="EMBL/GenBank/DDBJ databases">
        <title>First high quality genome sequence of Plasmodium coatneyi using continuous long reads from single molecule, real-time sequencing.</title>
        <authorList>
            <person name="Chien J.-T."/>
            <person name="Pakala S.B."/>
            <person name="Geraldo J.A."/>
            <person name="Lapp S.A."/>
            <person name="Barnwell J.W."/>
            <person name="Kissinger J.C."/>
            <person name="Galinski M.R."/>
            <person name="Humphrey J.C."/>
        </authorList>
    </citation>
    <scope>NUCLEOTIDE SEQUENCE [LARGE SCALE GENOMIC DNA]</scope>
    <source>
        <strain evidence="9">Hackeri</strain>
    </source>
</reference>
<keyword evidence="2" id="KW-0547">Nucleotide-binding</keyword>
<dbReference type="EMBL" id="CP016242">
    <property type="protein sequence ID" value="ANQ06536.1"/>
    <property type="molecule type" value="Genomic_DNA"/>
</dbReference>
<evidence type="ECO:0000256" key="6">
    <source>
        <dbReference type="ARBA" id="ARBA00023242"/>
    </source>
</evidence>
<dbReference type="Proteomes" id="UP000092716">
    <property type="component" value="Chromosome 4"/>
</dbReference>
<keyword evidence="3" id="KW-0227">DNA damage</keyword>
<protein>
    <submittedName>
        <fullName evidence="8">Uncharacterized protein</fullName>
    </submittedName>
</protein>
<dbReference type="RefSeq" id="XP_019913231.1">
    <property type="nucleotide sequence ID" value="XM_020057479.1"/>
</dbReference>
<dbReference type="VEuPathDB" id="PlasmoDB:PCOAH_00006690"/>
<dbReference type="PANTHER" id="PTHR46239">
    <property type="entry name" value="DNA REPAIR PROTEIN RAD51 HOMOLOG 3 RAD51C"/>
    <property type="match status" value="1"/>
</dbReference>
<dbReference type="GO" id="GO:0005524">
    <property type="term" value="F:ATP binding"/>
    <property type="evidence" value="ECO:0007669"/>
    <property type="project" value="UniProtKB-KW"/>
</dbReference>
<dbReference type="PANTHER" id="PTHR46239:SF1">
    <property type="entry name" value="DNA REPAIR PROTEIN RAD51 HOMOLOG 3"/>
    <property type="match status" value="1"/>
</dbReference>
<dbReference type="Gene3D" id="3.40.50.300">
    <property type="entry name" value="P-loop containing nucleotide triphosphate hydrolases"/>
    <property type="match status" value="1"/>
</dbReference>
<dbReference type="GO" id="GO:0005657">
    <property type="term" value="C:replication fork"/>
    <property type="evidence" value="ECO:0007669"/>
    <property type="project" value="TreeGrafter"/>
</dbReference>
<dbReference type="GO" id="GO:0007131">
    <property type="term" value="P:reciprocal meiotic recombination"/>
    <property type="evidence" value="ECO:0007669"/>
    <property type="project" value="TreeGrafter"/>
</dbReference>
<comment type="subcellular location">
    <subcellularLocation>
        <location evidence="1">Nucleus</location>
    </subcellularLocation>
</comment>
<dbReference type="GO" id="GO:0033065">
    <property type="term" value="C:Rad51C-XRCC3 complex"/>
    <property type="evidence" value="ECO:0007669"/>
    <property type="project" value="TreeGrafter"/>
</dbReference>
<sequence>MIRKKWASNERVVRPIVSKGYTSPFSIKNVKQLKEELKNKIYTNIYTFNTLCDGIYTSRGIYTITGRRNSGKSSLCAHICVNLFFNDVLHYFHLFYSAFFDFVQFLEKKNVENKFCLQTANHLRQVGTEFALGNKNFGDFKQLVRYFSAQFVQSQGGKSNCDSVNGACYSGRQDDQKGEKGERGKRGKHCERDKHGELGECYQRFSKRRTIYLDLDNSFYIERYRNMIQASLEKIKKLMNTYKEFCSEKKCSLFLLLLEGDREIKDFLSPLRMKYNTTYDPLMHTFNHHLDRYINCITFSDVYKNFQLLKIFNFGELVNVVNFISSELQKCEQSWSKHFSRYVPSDLGLLVVDNMNYLHRGGSHGKNKWDNELNQLLKTLSKLSTENKVCVLLTNNDNKYFKKKEERFFHLYSKYVYSHVLVKFVNEKKLSEFNFPAKGERKTRRGHEKGNRNRNVHVNGSMMKDANSSPSEQSFNELSGNAHLEGDGKATDDEDPADDGDDDDLGDYSNQSDDEEDAKDAFFKKRYNLRYIKIKRKKRKPELCFFEINQFGIETILV</sequence>
<dbReference type="GO" id="GO:0033063">
    <property type="term" value="C:Rad51B-Rad51C-Rad51D-XRCC2 complex"/>
    <property type="evidence" value="ECO:0007669"/>
    <property type="project" value="TreeGrafter"/>
</dbReference>
<evidence type="ECO:0000256" key="1">
    <source>
        <dbReference type="ARBA" id="ARBA00004123"/>
    </source>
</evidence>
<dbReference type="GeneID" id="30907392"/>
<evidence type="ECO:0000256" key="2">
    <source>
        <dbReference type="ARBA" id="ARBA00022741"/>
    </source>
</evidence>
<dbReference type="GO" id="GO:0000400">
    <property type="term" value="F:four-way junction DNA binding"/>
    <property type="evidence" value="ECO:0007669"/>
    <property type="project" value="TreeGrafter"/>
</dbReference>
<proteinExistence type="predicted"/>
<keyword evidence="4" id="KW-0067">ATP-binding</keyword>
<dbReference type="SUPFAM" id="SSF52540">
    <property type="entry name" value="P-loop containing nucleoside triphosphate hydrolases"/>
    <property type="match status" value="1"/>
</dbReference>
<accession>A0A1B1DUR6</accession>
<feature type="compositionally biased region" description="Basic residues" evidence="7">
    <location>
        <begin position="441"/>
        <end position="455"/>
    </location>
</feature>
<dbReference type="InterPro" id="IPR052093">
    <property type="entry name" value="HR_Repair_Mediator"/>
</dbReference>
<feature type="compositionally biased region" description="Polar residues" evidence="7">
    <location>
        <begin position="466"/>
        <end position="479"/>
    </location>
</feature>
<organism evidence="8 9">
    <name type="scientific">Plasmodium coatneyi</name>
    <dbReference type="NCBI Taxonomy" id="208452"/>
    <lineage>
        <taxon>Eukaryota</taxon>
        <taxon>Sar</taxon>
        <taxon>Alveolata</taxon>
        <taxon>Apicomplexa</taxon>
        <taxon>Aconoidasida</taxon>
        <taxon>Haemosporida</taxon>
        <taxon>Plasmodiidae</taxon>
        <taxon>Plasmodium</taxon>
    </lineage>
</organism>
<evidence type="ECO:0000313" key="8">
    <source>
        <dbReference type="EMBL" id="ANQ06536.1"/>
    </source>
</evidence>